<dbReference type="InterPro" id="IPR000432">
    <property type="entry name" value="DNA_mismatch_repair_MutS_C"/>
</dbReference>
<dbReference type="GO" id="GO:0140664">
    <property type="term" value="F:ATP-dependent DNA damage sensor activity"/>
    <property type="evidence" value="ECO:0007669"/>
    <property type="project" value="InterPro"/>
</dbReference>
<comment type="caution">
    <text evidence="6">The sequence shown here is derived from an EMBL/GenBank/DDBJ whole genome shotgun (WGS) entry which is preliminary data.</text>
</comment>
<feature type="domain" description="DNA mismatch repair proteins mutS family" evidence="5">
    <location>
        <begin position="415"/>
        <end position="587"/>
    </location>
</feature>
<evidence type="ECO:0000313" key="6">
    <source>
        <dbReference type="EMBL" id="RMB59233.1"/>
    </source>
</evidence>
<dbReference type="PANTHER" id="PTHR11361">
    <property type="entry name" value="DNA MISMATCH REPAIR PROTEIN MUTS FAMILY MEMBER"/>
    <property type="match status" value="1"/>
</dbReference>
<dbReference type="GO" id="GO:0030983">
    <property type="term" value="F:mismatched DNA binding"/>
    <property type="evidence" value="ECO:0007669"/>
    <property type="project" value="InterPro"/>
</dbReference>
<dbReference type="SUPFAM" id="SSF52540">
    <property type="entry name" value="P-loop containing nucleoside triphosphate hydrolases"/>
    <property type="match status" value="1"/>
</dbReference>
<dbReference type="SMART" id="SM00534">
    <property type="entry name" value="MUTSac"/>
    <property type="match status" value="1"/>
</dbReference>
<reference evidence="6 7" key="1">
    <citation type="submission" date="2018-10" db="EMBL/GenBank/DDBJ databases">
        <title>Dokdonia luteus sp. nov., isolated from sea water.</title>
        <authorList>
            <person name="Zhou L.Y."/>
            <person name="Du Z.J."/>
        </authorList>
    </citation>
    <scope>NUCLEOTIDE SEQUENCE [LARGE SCALE GENOMIC DNA]</scope>
    <source>
        <strain evidence="6 7">SH27</strain>
    </source>
</reference>
<dbReference type="EMBL" id="REFV01000007">
    <property type="protein sequence ID" value="RMB59233.1"/>
    <property type="molecule type" value="Genomic_DNA"/>
</dbReference>
<evidence type="ECO:0000256" key="2">
    <source>
        <dbReference type="ARBA" id="ARBA00022840"/>
    </source>
</evidence>
<name>A0A3M0GCE8_9FLAO</name>
<dbReference type="GO" id="GO:0005524">
    <property type="term" value="F:ATP binding"/>
    <property type="evidence" value="ECO:0007669"/>
    <property type="project" value="UniProtKB-KW"/>
</dbReference>
<evidence type="ECO:0000256" key="3">
    <source>
        <dbReference type="ARBA" id="ARBA00023125"/>
    </source>
</evidence>
<keyword evidence="4" id="KW-0472">Membrane</keyword>
<keyword evidence="3" id="KW-0238">DNA-binding</keyword>
<sequence>MQQPASFYKIQLKSHKTTLSTLKKKLNLSSSVRLLLFIGIGVMVYFTFNTPKLAGVIAIAGIAFFLFLVTRHAKLKLQRDLTKALIAINTKELQALEGIYQNFPDGNQFYNPEHFYSQDIDLFGRGSFYQYANRTALESGAQVFADTLLANDIDHIPEKQEAIKELSNLPEWRQRFSAIASLVKTEIPAGDVVSWLDNYKPFTPKHIKTIARIFGILSVLICALYGFSIISGYWVFVIFGLGLFISARFMGKVSMLHNKASEVQTTFQQYAQLLFEIEEQEFLSSTLSRKRKKIISTDRSSSGILKKFSRYLDALDQRNNVLVAVFVNGFFLRDLIIASNIEQWIKTYGQDAEVWFETIAFFDGYNSLGNYAFNHPEHTYPEITDSKTTIHATEAVHPLLKATTAVPNDIAINRNEFFIITGANMAGKSTFLRTVALQIVMANAGLPVRATATTYTPIKLITSMRTTDSLTDDESYFFSELKRLKFIVDAIKEDEYFIILDEILKGTNSTDKATGSRKFVDKLVQGGATGIIATHDLSLCEASETLPEVTNYYFDAQIIDDELFFDYTFKKGICQNMNASFLLKKMEIVD</sequence>
<evidence type="ECO:0000259" key="5">
    <source>
        <dbReference type="SMART" id="SM00534"/>
    </source>
</evidence>
<dbReference type="GO" id="GO:0006298">
    <property type="term" value="P:mismatch repair"/>
    <property type="evidence" value="ECO:0007669"/>
    <property type="project" value="InterPro"/>
</dbReference>
<gene>
    <name evidence="6" type="ORF">EAX61_09010</name>
</gene>
<dbReference type="PANTHER" id="PTHR11361:SF99">
    <property type="entry name" value="DNA MISMATCH REPAIR PROTEIN"/>
    <property type="match status" value="1"/>
</dbReference>
<dbReference type="Gene3D" id="3.40.50.300">
    <property type="entry name" value="P-loop containing nucleotide triphosphate hydrolases"/>
    <property type="match status" value="1"/>
</dbReference>
<dbReference type="Pfam" id="PF00488">
    <property type="entry name" value="MutS_V"/>
    <property type="match status" value="1"/>
</dbReference>
<organism evidence="6 7">
    <name type="scientific">Dokdonia sinensis</name>
    <dbReference type="NCBI Taxonomy" id="2479847"/>
    <lineage>
        <taxon>Bacteria</taxon>
        <taxon>Pseudomonadati</taxon>
        <taxon>Bacteroidota</taxon>
        <taxon>Flavobacteriia</taxon>
        <taxon>Flavobacteriales</taxon>
        <taxon>Flavobacteriaceae</taxon>
        <taxon>Dokdonia</taxon>
    </lineage>
</organism>
<dbReference type="InterPro" id="IPR027417">
    <property type="entry name" value="P-loop_NTPase"/>
</dbReference>
<accession>A0A3M0GCE8</accession>
<evidence type="ECO:0000256" key="1">
    <source>
        <dbReference type="ARBA" id="ARBA00022741"/>
    </source>
</evidence>
<feature type="transmembrane region" description="Helical" evidence="4">
    <location>
        <begin position="26"/>
        <end position="47"/>
    </location>
</feature>
<dbReference type="InterPro" id="IPR045076">
    <property type="entry name" value="MutS"/>
</dbReference>
<feature type="transmembrane region" description="Helical" evidence="4">
    <location>
        <begin position="209"/>
        <end position="227"/>
    </location>
</feature>
<protein>
    <submittedName>
        <fullName evidence="6">DNA mismatch repair protein MutS</fullName>
    </submittedName>
</protein>
<keyword evidence="2" id="KW-0067">ATP-binding</keyword>
<feature type="transmembrane region" description="Helical" evidence="4">
    <location>
        <begin position="53"/>
        <end position="70"/>
    </location>
</feature>
<dbReference type="OrthoDB" id="9802448at2"/>
<evidence type="ECO:0000256" key="4">
    <source>
        <dbReference type="SAM" id="Phobius"/>
    </source>
</evidence>
<dbReference type="Proteomes" id="UP000281985">
    <property type="component" value="Unassembled WGS sequence"/>
</dbReference>
<proteinExistence type="predicted"/>
<dbReference type="AlphaFoldDB" id="A0A3M0GCE8"/>
<keyword evidence="4" id="KW-0812">Transmembrane</keyword>
<keyword evidence="4" id="KW-1133">Transmembrane helix</keyword>
<evidence type="ECO:0000313" key="7">
    <source>
        <dbReference type="Proteomes" id="UP000281985"/>
    </source>
</evidence>
<keyword evidence="7" id="KW-1185">Reference proteome</keyword>
<dbReference type="GO" id="GO:0005829">
    <property type="term" value="C:cytosol"/>
    <property type="evidence" value="ECO:0007669"/>
    <property type="project" value="TreeGrafter"/>
</dbReference>
<keyword evidence="1" id="KW-0547">Nucleotide-binding</keyword>